<evidence type="ECO:0000259" key="3">
    <source>
        <dbReference type="Pfam" id="PF13439"/>
    </source>
</evidence>
<dbReference type="PANTHER" id="PTHR43685:SF11">
    <property type="entry name" value="GLYCOSYLTRANSFERASE TAGX-RELATED"/>
    <property type="match status" value="1"/>
</dbReference>
<dbReference type="CDD" id="cd03801">
    <property type="entry name" value="GT4_PimA-like"/>
    <property type="match status" value="1"/>
</dbReference>
<comment type="caution">
    <text evidence="4">The sequence shown here is derived from an EMBL/GenBank/DDBJ whole genome shotgun (WGS) entry which is preliminary data.</text>
</comment>
<dbReference type="InterPro" id="IPR001173">
    <property type="entry name" value="Glyco_trans_2-like"/>
</dbReference>
<dbReference type="PANTHER" id="PTHR43685">
    <property type="entry name" value="GLYCOSYLTRANSFERASE"/>
    <property type="match status" value="1"/>
</dbReference>
<feature type="domain" description="Glycosyl transferase family 1" evidence="1">
    <location>
        <begin position="542"/>
        <end position="720"/>
    </location>
</feature>
<dbReference type="InterPro" id="IPR029044">
    <property type="entry name" value="Nucleotide-diphossugar_trans"/>
</dbReference>
<organism evidence="4 5">
    <name type="scientific">Microcoleus asticus IPMA8</name>
    <dbReference type="NCBI Taxonomy" id="2563858"/>
    <lineage>
        <taxon>Bacteria</taxon>
        <taxon>Bacillati</taxon>
        <taxon>Cyanobacteriota</taxon>
        <taxon>Cyanophyceae</taxon>
        <taxon>Oscillatoriophycideae</taxon>
        <taxon>Oscillatoriales</taxon>
        <taxon>Microcoleaceae</taxon>
        <taxon>Microcoleus</taxon>
        <taxon>Microcoleus asticus</taxon>
    </lineage>
</organism>
<name>A0ABX2CXW4_9CYAN</name>
<dbReference type="RefSeq" id="WP_172188310.1">
    <property type="nucleotide sequence ID" value="NZ_CAWPPK010000261.1"/>
</dbReference>
<protein>
    <submittedName>
        <fullName evidence="4">Chondroitin synthase</fullName>
    </submittedName>
</protein>
<proteinExistence type="predicted"/>
<dbReference type="CDD" id="cd00761">
    <property type="entry name" value="Glyco_tranf_GTA_type"/>
    <property type="match status" value="1"/>
</dbReference>
<evidence type="ECO:0000313" key="4">
    <source>
        <dbReference type="EMBL" id="NQE35149.1"/>
    </source>
</evidence>
<dbReference type="Pfam" id="PF13439">
    <property type="entry name" value="Glyco_transf_4"/>
    <property type="match status" value="1"/>
</dbReference>
<gene>
    <name evidence="4" type="primary">kfoC_2</name>
    <name evidence="4" type="ORF">E5S67_02879</name>
</gene>
<dbReference type="Pfam" id="PF00535">
    <property type="entry name" value="Glycos_transf_2"/>
    <property type="match status" value="1"/>
</dbReference>
<dbReference type="EMBL" id="SRRZ01000048">
    <property type="protein sequence ID" value="NQE35149.1"/>
    <property type="molecule type" value="Genomic_DNA"/>
</dbReference>
<dbReference type="InterPro" id="IPR001296">
    <property type="entry name" value="Glyco_trans_1"/>
</dbReference>
<feature type="domain" description="Glycosyltransferase 2-like" evidence="2">
    <location>
        <begin position="11"/>
        <end position="169"/>
    </location>
</feature>
<keyword evidence="5" id="KW-1185">Reference proteome</keyword>
<evidence type="ECO:0000259" key="1">
    <source>
        <dbReference type="Pfam" id="PF00534"/>
    </source>
</evidence>
<evidence type="ECO:0000259" key="2">
    <source>
        <dbReference type="Pfam" id="PF00535"/>
    </source>
</evidence>
<dbReference type="SUPFAM" id="SSF53448">
    <property type="entry name" value="Nucleotide-diphospho-sugar transferases"/>
    <property type="match status" value="1"/>
</dbReference>
<evidence type="ECO:0000313" key="5">
    <source>
        <dbReference type="Proteomes" id="UP000702425"/>
    </source>
</evidence>
<dbReference type="InterPro" id="IPR050834">
    <property type="entry name" value="Glycosyltransf_2"/>
</dbReference>
<dbReference type="Gene3D" id="3.40.50.2000">
    <property type="entry name" value="Glycogen Phosphorylase B"/>
    <property type="match status" value="2"/>
</dbReference>
<dbReference type="Proteomes" id="UP000702425">
    <property type="component" value="Unassembled WGS sequence"/>
</dbReference>
<reference evidence="4 5" key="1">
    <citation type="journal article" date="2020" name="Sci. Rep.">
        <title>A novel cyanobacterial geosmin producer, revising GeoA distribution and dispersion patterns in Bacteria.</title>
        <authorList>
            <person name="Churro C."/>
            <person name="Semedo-Aguiar A.P."/>
            <person name="Silva A.D."/>
            <person name="Pereira-Leal J.B."/>
            <person name="Leite R.B."/>
        </authorList>
    </citation>
    <scope>NUCLEOTIDE SEQUENCE [LARGE SCALE GENOMIC DNA]</scope>
    <source>
        <strain evidence="4 5">IPMA8</strain>
    </source>
</reference>
<dbReference type="Gene3D" id="3.90.550.10">
    <property type="entry name" value="Spore Coat Polysaccharide Biosynthesis Protein SpsA, Chain A"/>
    <property type="match status" value="1"/>
</dbReference>
<sequence length="856" mass="97333">MSTFNRTPLISVIIPAYNSDRYIVQAVESALGQTFTNLEIIVVNDGSQDETHQVLQPYIDRIRYIYQENQGAAIARNRACQLAKGEFLAFLDADDYFLPEKLEKQIACFEADPALDMVQTGWFMVDETGREISAVKPWQQSQKLDLKSFIIYKCVRPSAMMLRRKWWEKLGGFDSQLPPTEDLDFALRLALKGCKAVWLEEILTCYRQHDTNLMSSGFPLMKNTEILMEKFFARPDVPHSIRQLKNQERYQCLVWMAWRMYRGGHLAEMAECLEKSLQYTPFSPTETVLNWLQTFQSVSEEYGDNFDAYSLSQLGEWQDIILGVMTHQPQSQESAVFTPPKAREAKLSRRKSHILLYNADDPGVGGLAQYNHAILCQLALLGYQVTCVQTKHSSPLVERERELGIEHLWLDFSSHRDLARVLRNTEDAQEIFSTNKPDLIIFSDGWPYSNFAAKQVVIQMGIPYMMVIGLVMPAHANFAYGDVVPYREGVLYQCLQARAVIVGAQEHLNLLCDDFDLPKDKGQVIYLGRSPEYFAPPNASARQRLRQELEIPEDAIVCFTSARLAPVKGHQYQIEAIKQLKQSPVWSKLYFVWAGNGEGSYCDVERELREAIRELGVSDRVKLIGQRWDILDLLDASDIFILTSLGDAAPSFSVMEAMAKGLPVVASAAGGIPEGLGDTGKLLPDPNTDPEGTARELAETVEAWAINPELRSQIGKACKQRAEKMFKEERMLAQSVEAIEKALLSDDLETDQFVTQQQVQGWMAKVESRVRYNFLVWKAWHAYCQEDLIGMQQWLQESLKCTPFLSTETLLNWVECFGNFSSLKGHRLDTYSLTNSAEWKHLVEGIQGFEPVFCLS</sequence>
<feature type="domain" description="Glycosyltransferase subfamily 4-like N-terminal" evidence="3">
    <location>
        <begin position="364"/>
        <end position="530"/>
    </location>
</feature>
<dbReference type="Pfam" id="PF00534">
    <property type="entry name" value="Glycos_transf_1"/>
    <property type="match status" value="1"/>
</dbReference>
<dbReference type="SUPFAM" id="SSF53756">
    <property type="entry name" value="UDP-Glycosyltransferase/glycogen phosphorylase"/>
    <property type="match status" value="1"/>
</dbReference>
<accession>A0ABX2CXW4</accession>
<dbReference type="InterPro" id="IPR028098">
    <property type="entry name" value="Glyco_trans_4-like_N"/>
</dbReference>